<dbReference type="EMBL" id="JAACJJ010000016">
    <property type="protein sequence ID" value="KAF5324213.1"/>
    <property type="molecule type" value="Genomic_DNA"/>
</dbReference>
<evidence type="ECO:0000256" key="1">
    <source>
        <dbReference type="SAM" id="MobiDB-lite"/>
    </source>
</evidence>
<sequence>MNFFTGHLHRTKAKRHAARPDIAWLYIKAETTDTLEAEEGSPACVLLTEPILHGYSSDCKVKNVKFIVTSNDQGWPTGNNPEGEYAGSQTWFEVAILRPVKEDANISSKDKTNIDLEPCIKQNLTKTEISDKLCFLINEHSRTPFWELQRNRQGREEPRVHTIDWNQSSKESMKEHLGWPFDPKTGAGSGVGFVRSLQKGDRIALIARADKSGSVNHVSGATIRIDFEGVLPAGGTPITSLAQQSPESAQSNTPAQLNALQSGTTEIPDDPTLGERPESTSVPESPNSAVGEVDATLRLEKPRSYPDEGGAGLFSLPSSSTVNSSIGNIDTAAPSKILPEPVPIGASRKRRYLHPTDQMDRPTKQQKANPTTDTRAQLVVGGSSDISKSQVGAQSSSPAPPTPSRGVQHKLGFGVISGIKKKKAATKQAGKIEKK</sequence>
<protein>
    <submittedName>
        <fullName evidence="2">Uncharacterized protein</fullName>
    </submittedName>
</protein>
<feature type="compositionally biased region" description="Polar residues" evidence="1">
    <location>
        <begin position="365"/>
        <end position="375"/>
    </location>
</feature>
<evidence type="ECO:0000313" key="3">
    <source>
        <dbReference type="Proteomes" id="UP000567179"/>
    </source>
</evidence>
<feature type="compositionally biased region" description="Polar residues" evidence="1">
    <location>
        <begin position="316"/>
        <end position="328"/>
    </location>
</feature>
<organism evidence="2 3">
    <name type="scientific">Psilocybe cf. subviscida</name>
    <dbReference type="NCBI Taxonomy" id="2480587"/>
    <lineage>
        <taxon>Eukaryota</taxon>
        <taxon>Fungi</taxon>
        <taxon>Dikarya</taxon>
        <taxon>Basidiomycota</taxon>
        <taxon>Agaricomycotina</taxon>
        <taxon>Agaricomycetes</taxon>
        <taxon>Agaricomycetidae</taxon>
        <taxon>Agaricales</taxon>
        <taxon>Agaricineae</taxon>
        <taxon>Strophariaceae</taxon>
        <taxon>Psilocybe</taxon>
    </lineage>
</organism>
<reference evidence="2 3" key="1">
    <citation type="journal article" date="2020" name="ISME J.">
        <title>Uncovering the hidden diversity of litter-decomposition mechanisms in mushroom-forming fungi.</title>
        <authorList>
            <person name="Floudas D."/>
            <person name="Bentzer J."/>
            <person name="Ahren D."/>
            <person name="Johansson T."/>
            <person name="Persson P."/>
            <person name="Tunlid A."/>
        </authorList>
    </citation>
    <scope>NUCLEOTIDE SEQUENCE [LARGE SCALE GENOMIC DNA]</scope>
    <source>
        <strain evidence="2 3">CBS 101986</strain>
    </source>
</reference>
<gene>
    <name evidence="2" type="ORF">D9619_011367</name>
</gene>
<dbReference type="AlphaFoldDB" id="A0A8H5BJG3"/>
<evidence type="ECO:0000313" key="2">
    <source>
        <dbReference type="EMBL" id="KAF5324213.1"/>
    </source>
</evidence>
<feature type="region of interest" description="Disordered" evidence="1">
    <location>
        <begin position="262"/>
        <end position="435"/>
    </location>
</feature>
<proteinExistence type="predicted"/>
<accession>A0A8H5BJG3</accession>
<comment type="caution">
    <text evidence="2">The sequence shown here is derived from an EMBL/GenBank/DDBJ whole genome shotgun (WGS) entry which is preliminary data.</text>
</comment>
<dbReference type="OrthoDB" id="66095at2759"/>
<feature type="compositionally biased region" description="Polar residues" evidence="1">
    <location>
        <begin position="384"/>
        <end position="394"/>
    </location>
</feature>
<keyword evidence="3" id="KW-1185">Reference proteome</keyword>
<feature type="compositionally biased region" description="Polar residues" evidence="1">
    <location>
        <begin position="279"/>
        <end position="288"/>
    </location>
</feature>
<dbReference type="Proteomes" id="UP000567179">
    <property type="component" value="Unassembled WGS sequence"/>
</dbReference>
<feature type="compositionally biased region" description="Basic and acidic residues" evidence="1">
    <location>
        <begin position="295"/>
        <end position="306"/>
    </location>
</feature>
<name>A0A8H5BJG3_9AGAR</name>
<feature type="region of interest" description="Disordered" evidence="1">
    <location>
        <begin position="237"/>
        <end position="256"/>
    </location>
</feature>